<dbReference type="Pfam" id="PF00026">
    <property type="entry name" value="Asp"/>
    <property type="match status" value="1"/>
</dbReference>
<evidence type="ECO:0000313" key="5">
    <source>
        <dbReference type="Proteomes" id="UP001310594"/>
    </source>
</evidence>
<proteinExistence type="predicted"/>
<keyword evidence="2" id="KW-0812">Transmembrane</keyword>
<dbReference type="InterPro" id="IPR021109">
    <property type="entry name" value="Peptidase_aspartic_dom_sf"/>
</dbReference>
<reference evidence="4" key="1">
    <citation type="submission" date="2023-08" db="EMBL/GenBank/DDBJ databases">
        <title>Black Yeasts Isolated from many extreme environments.</title>
        <authorList>
            <person name="Coleine C."/>
            <person name="Stajich J.E."/>
            <person name="Selbmann L."/>
        </authorList>
    </citation>
    <scope>NUCLEOTIDE SEQUENCE</scope>
    <source>
        <strain evidence="4">CCFEE 5810</strain>
    </source>
</reference>
<dbReference type="AlphaFoldDB" id="A0AAN8A446"/>
<feature type="domain" description="Peptidase A1" evidence="3">
    <location>
        <begin position="1"/>
        <end position="283"/>
    </location>
</feature>
<name>A0AAN8A446_9PEZI</name>
<keyword evidence="2" id="KW-0472">Membrane</keyword>
<gene>
    <name evidence="4" type="ORF">LTR97_003939</name>
</gene>
<dbReference type="EMBL" id="JAVRQU010000005">
    <property type="protein sequence ID" value="KAK5702993.1"/>
    <property type="molecule type" value="Genomic_DNA"/>
</dbReference>
<evidence type="ECO:0000313" key="4">
    <source>
        <dbReference type="EMBL" id="KAK5702993.1"/>
    </source>
</evidence>
<sequence>MQETMDSIRSLLACPALSRQFYRIRRSPVFGPSTFGRDVPIPYLQALLTLVNRLGNLGLSANPLNITSGVDAVPSVLGTLHNLSLVPSMSWGLTAGAHYRNASVFGSLTLGGYDSSRFTRNNASFDLRDSTSRDLLLTLSSVSYNATDSQPLLLSAPIDVFIDSLVTELYLPVTVCQAFENAFGLQWDSTTERYMINETTHKNLLAQNPTFNMTFSQPGNGTATILLPYAAFDLNVTQPLVNTTSRYFPLKQAQNSTQYTLGRTFLQEAYIITDYERHTFSVYQAVSDGGPDQLVAINSPEPQAAKHSSGLTGGAIAGIVIAIVVALALVVGAVIWWRRHRQKRHAIGDTIVEKDAETEQSSPVPRYEVDGQSGRYELSVQEQRKAEMDGSYQQIKDRPLPAIKVHEMRANETPAVELEAVVRATICPPPKMATLSRLLALPRELRDVIYAFVVISGEQTLRIKQQPPPQGHSQFTSSSQLLLVCKQVSAEYVESFAKNILSPGHEEVHVALTVTDLDFAGLQTFIQNLRSRQVDHLRAKCRLQVCLVFSYNVPGNELVTDTRMKSWARFCKSEGLHATYEVNETASRWWDWYGGDVFDPWMCDPDLSEDDAMTNAICCWTSNYERRLVRESMAAKTAARLKESTTASQESDDGASAGHSTGA</sequence>
<evidence type="ECO:0000256" key="1">
    <source>
        <dbReference type="SAM" id="MobiDB-lite"/>
    </source>
</evidence>
<evidence type="ECO:0000259" key="3">
    <source>
        <dbReference type="PROSITE" id="PS51767"/>
    </source>
</evidence>
<dbReference type="PROSITE" id="PS51767">
    <property type="entry name" value="PEPTIDASE_A1"/>
    <property type="match status" value="1"/>
</dbReference>
<feature type="region of interest" description="Disordered" evidence="1">
    <location>
        <begin position="639"/>
        <end position="663"/>
    </location>
</feature>
<organism evidence="4 5">
    <name type="scientific">Elasticomyces elasticus</name>
    <dbReference type="NCBI Taxonomy" id="574655"/>
    <lineage>
        <taxon>Eukaryota</taxon>
        <taxon>Fungi</taxon>
        <taxon>Dikarya</taxon>
        <taxon>Ascomycota</taxon>
        <taxon>Pezizomycotina</taxon>
        <taxon>Dothideomycetes</taxon>
        <taxon>Dothideomycetidae</taxon>
        <taxon>Mycosphaerellales</taxon>
        <taxon>Teratosphaeriaceae</taxon>
        <taxon>Elasticomyces</taxon>
    </lineage>
</organism>
<dbReference type="InterPro" id="IPR033121">
    <property type="entry name" value="PEPTIDASE_A1"/>
</dbReference>
<accession>A0AAN8A446</accession>
<protein>
    <recommendedName>
        <fullName evidence="3">Peptidase A1 domain-containing protein</fullName>
    </recommendedName>
</protein>
<comment type="caution">
    <text evidence="4">The sequence shown here is derived from an EMBL/GenBank/DDBJ whole genome shotgun (WGS) entry which is preliminary data.</text>
</comment>
<dbReference type="Proteomes" id="UP001310594">
    <property type="component" value="Unassembled WGS sequence"/>
</dbReference>
<evidence type="ECO:0000256" key="2">
    <source>
        <dbReference type="SAM" id="Phobius"/>
    </source>
</evidence>
<dbReference type="SUPFAM" id="SSF50630">
    <property type="entry name" value="Acid proteases"/>
    <property type="match status" value="1"/>
</dbReference>
<keyword evidence="2" id="KW-1133">Transmembrane helix</keyword>
<dbReference type="Gene3D" id="2.40.70.10">
    <property type="entry name" value="Acid Proteases"/>
    <property type="match status" value="1"/>
</dbReference>
<feature type="transmembrane region" description="Helical" evidence="2">
    <location>
        <begin position="315"/>
        <end position="337"/>
    </location>
</feature>
<dbReference type="CDD" id="cd12087">
    <property type="entry name" value="TM_EGFR-like"/>
    <property type="match status" value="1"/>
</dbReference>